<dbReference type="HOGENOM" id="CLU_860751_0_0_1"/>
<dbReference type="AlphaFoldDB" id="A0A0B2WY07"/>
<name>A0A0B2WY07_METAS</name>
<evidence type="ECO:0000256" key="1">
    <source>
        <dbReference type="SAM" id="MobiDB-lite"/>
    </source>
</evidence>
<feature type="compositionally biased region" description="Basic and acidic residues" evidence="1">
    <location>
        <begin position="294"/>
        <end position="305"/>
    </location>
</feature>
<gene>
    <name evidence="2" type="ORF">MAM_04033</name>
</gene>
<reference evidence="2 3" key="1">
    <citation type="journal article" date="2014" name="Proc. Natl. Acad. Sci. U.S.A.">
        <title>Trajectory and genomic determinants of fungal-pathogen speciation and host adaptation.</title>
        <authorList>
            <person name="Hu X."/>
            <person name="Xiao G."/>
            <person name="Zheng P."/>
            <person name="Shang Y."/>
            <person name="Su Y."/>
            <person name="Zhang X."/>
            <person name="Liu X."/>
            <person name="Zhan S."/>
            <person name="St Leger R.J."/>
            <person name="Wang C."/>
        </authorList>
    </citation>
    <scope>NUCLEOTIDE SEQUENCE [LARGE SCALE GENOMIC DNA]</scope>
    <source>
        <strain evidence="2 3">ARSEF 1941</strain>
    </source>
</reference>
<proteinExistence type="predicted"/>
<keyword evidence="3" id="KW-1185">Reference proteome</keyword>
<feature type="region of interest" description="Disordered" evidence="1">
    <location>
        <begin position="294"/>
        <end position="323"/>
    </location>
</feature>
<protein>
    <submittedName>
        <fullName evidence="2">Uncharacterized protein</fullName>
    </submittedName>
</protein>
<dbReference type="EMBL" id="AZHE01000008">
    <property type="protein sequence ID" value="KHN98272.1"/>
    <property type="molecule type" value="Genomic_DNA"/>
</dbReference>
<comment type="caution">
    <text evidence="2">The sequence shown here is derived from an EMBL/GenBank/DDBJ whole genome shotgun (WGS) entry which is preliminary data.</text>
</comment>
<dbReference type="Proteomes" id="UP000030816">
    <property type="component" value="Unassembled WGS sequence"/>
</dbReference>
<dbReference type="RefSeq" id="XP_040679338.1">
    <property type="nucleotide sequence ID" value="XM_040822832.1"/>
</dbReference>
<dbReference type="GeneID" id="63738488"/>
<sequence>MTNVLMRKMTTQAIYLRIQSRNGKWARLTGSLLDGLHWSKTKQARNLSPTGHRLSKEGRDGPLCLTSQARQAALQAAPQFPFPLTARLAVLQPGSLAAWQSCSMAVLQHGSWTLTNNPLIDGGALARSLFLTLYRSSFDSRRLVALHITHDTPSPYERVKAAISLIDWPMARRILHMTASTIGVAAANMFAAPRSANARRLDAERGDDVIGRTVRRYEEICLANGKSDHAVSRYPAAGPLCDPEPDMDMDLSRPSPSPARASGMARASCLLATTMSHSLASCGCETRLPWEKTKSGTVAAHEKSSRQGPTSIVRLRRGGESNG</sequence>
<organism evidence="2 3">
    <name type="scientific">Metarhizium album (strain ARSEF 1941)</name>
    <dbReference type="NCBI Taxonomy" id="1081103"/>
    <lineage>
        <taxon>Eukaryota</taxon>
        <taxon>Fungi</taxon>
        <taxon>Dikarya</taxon>
        <taxon>Ascomycota</taxon>
        <taxon>Pezizomycotina</taxon>
        <taxon>Sordariomycetes</taxon>
        <taxon>Hypocreomycetidae</taxon>
        <taxon>Hypocreales</taxon>
        <taxon>Clavicipitaceae</taxon>
        <taxon>Metarhizium</taxon>
    </lineage>
</organism>
<accession>A0A0B2WY07</accession>
<evidence type="ECO:0000313" key="2">
    <source>
        <dbReference type="EMBL" id="KHN98272.1"/>
    </source>
</evidence>
<evidence type="ECO:0000313" key="3">
    <source>
        <dbReference type="Proteomes" id="UP000030816"/>
    </source>
</evidence>